<evidence type="ECO:0000313" key="10">
    <source>
        <dbReference type="EMBL" id="CAA3024448.1"/>
    </source>
</evidence>
<dbReference type="Gramene" id="OE9A051679T1">
    <property type="protein sequence ID" value="OE9A051679C1"/>
    <property type="gene ID" value="OE9A051679"/>
</dbReference>
<evidence type="ECO:0000256" key="7">
    <source>
        <dbReference type="ARBA" id="ARBA00023242"/>
    </source>
</evidence>
<dbReference type="GO" id="GO:0000055">
    <property type="term" value="P:ribosomal large subunit export from nucleus"/>
    <property type="evidence" value="ECO:0007669"/>
    <property type="project" value="InterPro"/>
</dbReference>
<evidence type="ECO:0000256" key="8">
    <source>
        <dbReference type="SAM" id="Coils"/>
    </source>
</evidence>
<keyword evidence="11" id="KW-1185">Reference proteome</keyword>
<accession>A0A8S0V2N7</accession>
<dbReference type="GO" id="GO:0006406">
    <property type="term" value="P:mRNA export from nucleus"/>
    <property type="evidence" value="ECO:0007669"/>
    <property type="project" value="TreeGrafter"/>
</dbReference>
<proteinExistence type="predicted"/>
<dbReference type="EMBL" id="CACTIH010009108">
    <property type="protein sequence ID" value="CAA3024448.1"/>
    <property type="molecule type" value="Genomic_DNA"/>
</dbReference>
<keyword evidence="8" id="KW-0175">Coiled coil</keyword>
<feature type="coiled-coil region" evidence="8">
    <location>
        <begin position="663"/>
        <end position="704"/>
    </location>
</feature>
<keyword evidence="5" id="KW-0811">Translocation</keyword>
<organism evidence="10 11">
    <name type="scientific">Olea europaea subsp. europaea</name>
    <dbReference type="NCBI Taxonomy" id="158383"/>
    <lineage>
        <taxon>Eukaryota</taxon>
        <taxon>Viridiplantae</taxon>
        <taxon>Streptophyta</taxon>
        <taxon>Embryophyta</taxon>
        <taxon>Tracheophyta</taxon>
        <taxon>Spermatophyta</taxon>
        <taxon>Magnoliopsida</taxon>
        <taxon>eudicotyledons</taxon>
        <taxon>Gunneridae</taxon>
        <taxon>Pentapetalae</taxon>
        <taxon>asterids</taxon>
        <taxon>lamiids</taxon>
        <taxon>Lamiales</taxon>
        <taxon>Oleaceae</taxon>
        <taxon>Oleeae</taxon>
        <taxon>Olea</taxon>
    </lineage>
</organism>
<dbReference type="GO" id="GO:0017056">
    <property type="term" value="F:structural constituent of nuclear pore"/>
    <property type="evidence" value="ECO:0007669"/>
    <property type="project" value="InterPro"/>
</dbReference>
<dbReference type="PANTHER" id="PTHR13257:SF0">
    <property type="entry name" value="NUCLEAR PORE COMPLEX PROTEIN NUP88"/>
    <property type="match status" value="1"/>
</dbReference>
<gene>
    <name evidence="10" type="ORF">OLEA9_A051679</name>
</gene>
<sequence length="811" mass="90066">MRFGFDVSDSGEKSQGGPQSVTPPSSIPSSKAEIQWVPLQNHPLFSSTAENVGDSSMPRNLMTWDGASRLYFWDSNKMCLHRISIRLGEPDPGSILAASPSKVLQADAPLTFHVDKIFVNRNGSALLLAGSEGFCVMYLYGRSSMEENIIICRTVSIGSEIYFNRNNCIRTLQISWHPCSDTHIGILSSDSVFRIFDLSSALEQPEQEYYLQPVEPGSSSKAASICPVDFSFGGDHLWDRFSVFILFSDGSLYILCPIVPFGSLHKWESILEIYNDAHTFGMKSSNSKAVTNSNLAISWLEATFPGLAHQAGEGGNLFAIKAQPYVLFDASISLQGPLRDVYHSLGEDSEVQRGVCEGRAVSFLYNLVSKDSILVTAWSGGQLRIDALADEIQPVWKVGSAPRVCVNSYGHILGVAMICESVPTGFSVLKFDQPQNHTAWLGHPPPLLRLAIVDLALPMKNDLLISMIADPIIGERIYCLHNEGIDSIVLHFLPFTSQASGKEEAMKTPAVHAVLSTCSGKSSRTSSLHGFLALSDSFGSSWIVGIAASQECIVLQMETWNLLLTHTTEKEMSPVLFEELKEIDTPTIISKELLAGPKAVILPHSEPNLRSVTADSIEGRATLHQYFKLFHENYMEYAHKVYFELEHHAPHLKKIIGNQHSRLRESQQKLLEVETKQEKVESRIERAVQLHNSLEERLHKLTSLSGLQKKRLSKAEQDFKLELDRFTGVELDALHSSIEALNARLGRHVHSPQTNFSNQQRQKSRSMASRVQEEVSQLKSSLAKLSLLNSENTQKVKLVESALKNRDISDR</sequence>
<dbReference type="InterPro" id="IPR019321">
    <property type="entry name" value="Nucleoporin_Nup88"/>
</dbReference>
<feature type="compositionally biased region" description="Polar residues" evidence="9">
    <location>
        <begin position="16"/>
        <end position="29"/>
    </location>
</feature>
<protein>
    <submittedName>
        <fullName evidence="10">Nuclear pore complex NUP88</fullName>
    </submittedName>
</protein>
<evidence type="ECO:0000256" key="4">
    <source>
        <dbReference type="ARBA" id="ARBA00022927"/>
    </source>
</evidence>
<keyword evidence="7" id="KW-0539">Nucleus</keyword>
<evidence type="ECO:0000256" key="3">
    <source>
        <dbReference type="ARBA" id="ARBA00022816"/>
    </source>
</evidence>
<evidence type="ECO:0000256" key="1">
    <source>
        <dbReference type="ARBA" id="ARBA00004567"/>
    </source>
</evidence>
<dbReference type="GO" id="GO:0009627">
    <property type="term" value="P:systemic acquired resistance"/>
    <property type="evidence" value="ECO:0007669"/>
    <property type="project" value="EnsemblPlants"/>
</dbReference>
<feature type="region of interest" description="Disordered" evidence="9">
    <location>
        <begin position="749"/>
        <end position="773"/>
    </location>
</feature>
<keyword evidence="4" id="KW-0653">Protein transport</keyword>
<keyword evidence="6" id="KW-0906">Nuclear pore complex</keyword>
<dbReference type="GO" id="GO:0045087">
    <property type="term" value="P:innate immune response"/>
    <property type="evidence" value="ECO:0007669"/>
    <property type="project" value="EnsemblPlants"/>
</dbReference>
<dbReference type="GO" id="GO:0006611">
    <property type="term" value="P:protein export from nucleus"/>
    <property type="evidence" value="ECO:0007669"/>
    <property type="project" value="EnsemblPlants"/>
</dbReference>
<feature type="compositionally biased region" description="Polar residues" evidence="9">
    <location>
        <begin position="751"/>
        <end position="769"/>
    </location>
</feature>
<name>A0A8S0V2N7_OLEEU</name>
<dbReference type="InterPro" id="IPR036322">
    <property type="entry name" value="WD40_repeat_dom_sf"/>
</dbReference>
<feature type="region of interest" description="Disordered" evidence="9">
    <location>
        <begin position="1"/>
        <end position="29"/>
    </location>
</feature>
<dbReference type="GO" id="GO:0005643">
    <property type="term" value="C:nuclear pore"/>
    <property type="evidence" value="ECO:0007669"/>
    <property type="project" value="UniProtKB-SubCell"/>
</dbReference>
<dbReference type="Proteomes" id="UP000594638">
    <property type="component" value="Unassembled WGS sequence"/>
</dbReference>
<evidence type="ECO:0000256" key="5">
    <source>
        <dbReference type="ARBA" id="ARBA00023010"/>
    </source>
</evidence>
<evidence type="ECO:0000256" key="6">
    <source>
        <dbReference type="ARBA" id="ARBA00023132"/>
    </source>
</evidence>
<keyword evidence="3" id="KW-0509">mRNA transport</keyword>
<evidence type="ECO:0000256" key="2">
    <source>
        <dbReference type="ARBA" id="ARBA00022448"/>
    </source>
</evidence>
<dbReference type="GO" id="GO:0000056">
    <property type="term" value="P:ribosomal small subunit export from nucleus"/>
    <property type="evidence" value="ECO:0007669"/>
    <property type="project" value="InterPro"/>
</dbReference>
<dbReference type="Pfam" id="PF10168">
    <property type="entry name" value="Nup88"/>
    <property type="match status" value="2"/>
</dbReference>
<evidence type="ECO:0000313" key="11">
    <source>
        <dbReference type="Proteomes" id="UP000594638"/>
    </source>
</evidence>
<dbReference type="PANTHER" id="PTHR13257">
    <property type="entry name" value="NUCLEOPORIN NUP84-RELATED"/>
    <property type="match status" value="1"/>
</dbReference>
<dbReference type="InterPro" id="IPR037700">
    <property type="entry name" value="NUP88/NUP82"/>
</dbReference>
<keyword evidence="2" id="KW-0813">Transport</keyword>
<dbReference type="OrthoDB" id="341482at2759"/>
<reference evidence="10 11" key="1">
    <citation type="submission" date="2019-12" db="EMBL/GenBank/DDBJ databases">
        <authorList>
            <person name="Alioto T."/>
            <person name="Alioto T."/>
            <person name="Gomez Garrido J."/>
        </authorList>
    </citation>
    <scope>NUCLEOTIDE SEQUENCE [LARGE SCALE GENOMIC DNA]</scope>
</reference>
<comment type="caution">
    <text evidence="10">The sequence shown here is derived from an EMBL/GenBank/DDBJ whole genome shotgun (WGS) entry which is preliminary data.</text>
</comment>
<evidence type="ECO:0000256" key="9">
    <source>
        <dbReference type="SAM" id="MobiDB-lite"/>
    </source>
</evidence>
<comment type="subcellular location">
    <subcellularLocation>
        <location evidence="1">Nucleus</location>
        <location evidence="1">Nuclear pore complex</location>
    </subcellularLocation>
</comment>
<dbReference type="AlphaFoldDB" id="A0A8S0V2N7"/>
<dbReference type="SUPFAM" id="SSF50978">
    <property type="entry name" value="WD40 repeat-like"/>
    <property type="match status" value="1"/>
</dbReference>
<dbReference type="GO" id="GO:0006606">
    <property type="term" value="P:protein import into nucleus"/>
    <property type="evidence" value="ECO:0007669"/>
    <property type="project" value="TreeGrafter"/>
</dbReference>